<dbReference type="RefSeq" id="WP_007863728.1">
    <property type="nucleotide sequence ID" value="NZ_KQ235881.1"/>
</dbReference>
<evidence type="ECO:0000256" key="2">
    <source>
        <dbReference type="SAM" id="Phobius"/>
    </source>
</evidence>
<dbReference type="GeneID" id="93161492"/>
<comment type="caution">
    <text evidence="4">The sequence shown here is derived from an EMBL/GenBank/DDBJ whole genome shotgun (WGS) entry which is preliminary data.</text>
</comment>
<evidence type="ECO:0000259" key="3">
    <source>
        <dbReference type="Pfam" id="PF07486"/>
    </source>
</evidence>
<evidence type="ECO:0000313" key="4">
    <source>
        <dbReference type="EMBL" id="KMW16645.1"/>
    </source>
</evidence>
<keyword evidence="1" id="KW-0175">Coiled coil</keyword>
<accession>A0A0J9ELX5</accession>
<dbReference type="InterPro" id="IPR011105">
    <property type="entry name" value="Cell_wall_hydrolase_SleB"/>
</dbReference>
<dbReference type="EMBL" id="ADLK01000029">
    <property type="protein sequence ID" value="KMW16645.1"/>
    <property type="molecule type" value="Genomic_DNA"/>
</dbReference>
<evidence type="ECO:0000256" key="1">
    <source>
        <dbReference type="SAM" id="Coils"/>
    </source>
</evidence>
<reference evidence="4 5" key="1">
    <citation type="submission" date="2011-04" db="EMBL/GenBank/DDBJ databases">
        <title>The Genome Sequence of Clostridium citroniae WAL-19142.</title>
        <authorList>
            <consortium name="The Broad Institute Genome Sequencing Platform"/>
            <person name="Earl A."/>
            <person name="Ward D."/>
            <person name="Feldgarden M."/>
            <person name="Gevers D."/>
            <person name="Warren Y.A."/>
            <person name="Tyrrell K.L."/>
            <person name="Citron D.M."/>
            <person name="Goldstein E.J."/>
            <person name="Daigneault M."/>
            <person name="Allen-Vercoe E."/>
            <person name="Young S.K."/>
            <person name="Zeng Q."/>
            <person name="Gargeya S."/>
            <person name="Fitzgerald M."/>
            <person name="Haas B."/>
            <person name="Abouelleil A."/>
            <person name="Alvarado L."/>
            <person name="Arachchi H.M."/>
            <person name="Berlin A."/>
            <person name="Brown A."/>
            <person name="Chapman S.B."/>
            <person name="Chen Z."/>
            <person name="Dunbar C."/>
            <person name="Freedman E."/>
            <person name="Gearin G."/>
            <person name="Gellesch M."/>
            <person name="Goldberg J."/>
            <person name="Griggs A."/>
            <person name="Gujja S."/>
            <person name="Heilman E.R."/>
            <person name="Heiman D."/>
            <person name="Howarth C."/>
            <person name="Larson L."/>
            <person name="Lui A."/>
            <person name="MacDonald P.J."/>
            <person name="Mehta T."/>
            <person name="Montmayeur A."/>
            <person name="Murphy C."/>
            <person name="Neiman D."/>
            <person name="Pearson M."/>
            <person name="Priest M."/>
            <person name="Roberts A."/>
            <person name="Saif S."/>
            <person name="Shea T."/>
            <person name="Shenoy N."/>
            <person name="Sisk P."/>
            <person name="Stolte C."/>
            <person name="Sykes S."/>
            <person name="White J."/>
            <person name="Yandava C."/>
            <person name="Wortman J."/>
            <person name="Nusbaum C."/>
            <person name="Birren B."/>
        </authorList>
    </citation>
    <scope>NUCLEOTIDE SEQUENCE [LARGE SCALE GENOMIC DNA]</scope>
    <source>
        <strain evidence="4 5">WAL-19142</strain>
    </source>
</reference>
<dbReference type="Proteomes" id="UP000037392">
    <property type="component" value="Unassembled WGS sequence"/>
</dbReference>
<feature type="transmembrane region" description="Helical" evidence="2">
    <location>
        <begin position="27"/>
        <end position="47"/>
    </location>
</feature>
<keyword evidence="2" id="KW-0812">Transmembrane</keyword>
<evidence type="ECO:0000313" key="5">
    <source>
        <dbReference type="Proteomes" id="UP000037392"/>
    </source>
</evidence>
<dbReference type="GO" id="GO:0016787">
    <property type="term" value="F:hydrolase activity"/>
    <property type="evidence" value="ECO:0007669"/>
    <property type="project" value="InterPro"/>
</dbReference>
<name>A0A0J9ELX5_9FIRM</name>
<dbReference type="Gene3D" id="1.10.10.2520">
    <property type="entry name" value="Cell wall hydrolase SleB, domain 1"/>
    <property type="match status" value="1"/>
</dbReference>
<protein>
    <recommendedName>
        <fullName evidence="3">Cell wall hydrolase SleB domain-containing protein</fullName>
    </recommendedName>
</protein>
<keyword evidence="2" id="KW-0472">Membrane</keyword>
<dbReference type="InterPro" id="IPR042047">
    <property type="entry name" value="SleB_dom1"/>
</dbReference>
<organism evidence="4 5">
    <name type="scientific">[Clostridium] citroniae WAL-19142</name>
    <dbReference type="NCBI Taxonomy" id="742734"/>
    <lineage>
        <taxon>Bacteria</taxon>
        <taxon>Bacillati</taxon>
        <taxon>Bacillota</taxon>
        <taxon>Clostridia</taxon>
        <taxon>Lachnospirales</taxon>
        <taxon>Lachnospiraceae</taxon>
        <taxon>Enterocloster</taxon>
    </lineage>
</organism>
<gene>
    <name evidence="4" type="ORF">HMPREF9470_04145</name>
</gene>
<dbReference type="Pfam" id="PF07486">
    <property type="entry name" value="Hydrolase_2"/>
    <property type="match status" value="1"/>
</dbReference>
<proteinExistence type="predicted"/>
<keyword evidence="2" id="KW-1133">Transmembrane helix</keyword>
<sequence length="277" mass="30688">MLTLHSFLQSVVLFVKSLTVKVTKQMYRSSSVLLTGMMVVAIIAFSANGFGGGGKNALAAPIAEESQEEDTQTEEAEGSGLVTEAKIQFGLLNTDSEGQHLAGALLEANVREKQRQQAAAQTQIETLQKQILKERQEEEARKKAEEERRAARRIRYTDEDYQVLLRIVQAEAGICDERGKILVADVIINRVLSKEFPDSIKAVVYEPSQFQPVANGRINSVKVTAETIACVERALDGEDYSGGALYFMNRRGSGGAAAWFDRHLTYLFAHDGHEFFR</sequence>
<feature type="domain" description="Cell wall hydrolase SleB" evidence="3">
    <location>
        <begin position="177"/>
        <end position="275"/>
    </location>
</feature>
<dbReference type="PATRIC" id="fig|742734.4.peg.4441"/>
<dbReference type="AlphaFoldDB" id="A0A0J9ELX5"/>
<feature type="coiled-coil region" evidence="1">
    <location>
        <begin position="110"/>
        <end position="154"/>
    </location>
</feature>
<dbReference type="OrthoDB" id="9785345at2"/>